<dbReference type="GO" id="GO:0007224">
    <property type="term" value="P:smoothened signaling pathway"/>
    <property type="evidence" value="ECO:0007669"/>
    <property type="project" value="InterPro"/>
</dbReference>
<dbReference type="Proteomes" id="UP000504640">
    <property type="component" value="Unplaced"/>
</dbReference>
<keyword evidence="3" id="KW-1185">Reference proteome</keyword>
<dbReference type="PANTHER" id="PTHR15721">
    <property type="entry name" value="KIAA0586 PROTEIN"/>
    <property type="match status" value="1"/>
</dbReference>
<protein>
    <submittedName>
        <fullName evidence="4">Protein TALPID3 isoform X4</fullName>
    </submittedName>
</protein>
<evidence type="ECO:0000256" key="2">
    <source>
        <dbReference type="SAM" id="MobiDB-lite"/>
    </source>
</evidence>
<dbReference type="RefSeq" id="XP_032107089.1">
    <property type="nucleotide sequence ID" value="XM_032251198.1"/>
</dbReference>
<feature type="region of interest" description="Disordered" evidence="2">
    <location>
        <begin position="974"/>
        <end position="1011"/>
    </location>
</feature>
<reference evidence="4" key="1">
    <citation type="submission" date="2025-08" db="UniProtKB">
        <authorList>
            <consortium name="RefSeq"/>
        </authorList>
    </citation>
    <scope>IDENTIFICATION</scope>
    <source>
        <tissue evidence="4">Blood</tissue>
    </source>
</reference>
<proteinExistence type="predicted"/>
<keyword evidence="1" id="KW-0175">Coiled coil</keyword>
<dbReference type="CTD" id="9786"/>
<feature type="region of interest" description="Disordered" evidence="2">
    <location>
        <begin position="486"/>
        <end position="510"/>
    </location>
</feature>
<feature type="coiled-coil region" evidence="1">
    <location>
        <begin position="112"/>
        <end position="142"/>
    </location>
</feature>
<feature type="region of interest" description="Disordered" evidence="2">
    <location>
        <begin position="1066"/>
        <end position="1092"/>
    </location>
</feature>
<evidence type="ECO:0000313" key="3">
    <source>
        <dbReference type="Proteomes" id="UP000504640"/>
    </source>
</evidence>
<sequence length="1463" mass="161436">MVSEGNFSKDVAVQVLPLDKIEENNKQKENDILISQYTTGQKDALRTVLKQKAQSIPVFKEVKVHLLEDAGIEKDAVTQETRISPSGIDSATTVAAATAAAIATAAPLIKVQSDLEAKVNSVTELLSKLQETDKHLQRVTEQQTSIQSKQEKLHCHDHEKQMNVFMEQHIRNLEKLQQQQMDIQTHFISAALKTSSFQPVSVPSSRAVEKYFVKPEHPNLGSCNPSSYNTFASRQVPLKEIEDKSFDKQKSPLETPAPRRFAPIPVSRDDELSKRENLLEEKENMEVSCHRGNVRLLEQILNTNDCLTRKSESSNTTSLTRSKIGWNPEKTDSIETLPSERFPSYEELGTAKVTVQKSDDVLHDLVQKKKETNGMVQPKESLSMLKLADLPQNSVKLQTTNTTTSVLKDAEKILRGIQNNKKVLEENLEAIIRAKDGAAMYSLINALSTNREMSEKIRIRRTVDEWIKTISAEIQDELSRTDYEQKRFDQKNQRTKKAHNMTKDIRTNTQDKTVNKSVIPRKHSQKQIEEHFRNLPMRGMPAASTQKERKEGLLKASTVIQDEDYMLQVYGKPVYQGHRSTLKKGPYLRFNSPSPKSKPQRPKVIERVKGTKVKSIRTQTDSYATKPIKMDSKMKHSIPMLPHGDQQYLFSPSREMPTFSGTLEGHLIPMAILLGQTQSNSDSMPPAGVIVSKPHPITVTTSIPPSSRKVETGVKKPNIAIVEMKSEKKDPPRLTVQVLPSVDIDSISNGSADVSSPLPSPKEASLPPVQTWIKTPEIVKIDEEEVKFPGTNFDEIIDVIQEEEKCDEIPDSEPILEFNRSIKADSTKYNGPPFPPVASTFQPTSDILDKVIERKETLENNLIQWVEQEIMSRIISGLFPIQQQIAPSISVSVSETSEPLTSDIVEGTSSGALQLFVDAGVPVNSDMIKHFVNEALAETIAVMLGDREPKKQGPVAASVSGDASTNETYLPARTCTPLATPQPTPPRSPSSSPKECVLVKTPDSSPCDSDHDMAFPVKKVLAEKGDDMPAIMLANTPAVTPTTTPPPAAVFTPTLSEISVDKLKVSSPELPKPWGDGDLPLEGENPNSPQEELHPRAIVMSVAKDEEPESMDFPAQPPPPEPVPFMPFPAATKAPSPSQMAGSDSSTLESTLSVTATETETLDKPISEGEILFSCGQKLAPKILEDVGLYLTNLNDSLSSTLHDSVEMEDDPPSEGQVIRMPHKKFHADAILSLLAKQNQESAVLQQAAYHSEDLENSMGELSEGQRPQLTAAAENILMGHSVYIQPPVTNQQCDPKPLPQQFGTVSGGIYEESYASHGPMSLGELELEPNSNLVPPTTLLTARENDVNLPVAAEDFSQYPQKRNQNVKQVEHKPEQSYLRIRSKCGIAPSQQQGDMDRTQIEPNLYLTSVFTGGKAVPLSASQMPPAKMSVTLPSGNLKDCSQSPSISTMQGDMESSGPDTF</sequence>
<dbReference type="InterPro" id="IPR029246">
    <property type="entry name" value="TALPID3"/>
</dbReference>
<name>A0A6J3FMU6_SAPAP</name>
<evidence type="ECO:0000313" key="4">
    <source>
        <dbReference type="RefSeq" id="XP_032107089.1"/>
    </source>
</evidence>
<dbReference type="GeneID" id="116532096"/>
<feature type="compositionally biased region" description="Polar residues" evidence="2">
    <location>
        <begin position="1135"/>
        <end position="1159"/>
    </location>
</feature>
<feature type="region of interest" description="Disordered" evidence="2">
    <location>
        <begin position="1132"/>
        <end position="1161"/>
    </location>
</feature>
<dbReference type="GO" id="GO:0005814">
    <property type="term" value="C:centriole"/>
    <property type="evidence" value="ECO:0007669"/>
    <property type="project" value="TreeGrafter"/>
</dbReference>
<feature type="region of interest" description="Disordered" evidence="2">
    <location>
        <begin position="949"/>
        <end position="968"/>
    </location>
</feature>
<gene>
    <name evidence="4" type="primary">KIAA0586</name>
</gene>
<feature type="compositionally biased region" description="Polar residues" evidence="2">
    <location>
        <begin position="1433"/>
        <end position="1452"/>
    </location>
</feature>
<feature type="region of interest" description="Disordered" evidence="2">
    <location>
        <begin position="244"/>
        <end position="264"/>
    </location>
</feature>
<accession>A0A6J3FMU6</accession>
<dbReference type="Pfam" id="PF15324">
    <property type="entry name" value="TALPID3"/>
    <property type="match status" value="1"/>
</dbReference>
<dbReference type="GO" id="GO:0036064">
    <property type="term" value="C:ciliary basal body"/>
    <property type="evidence" value="ECO:0007669"/>
    <property type="project" value="TreeGrafter"/>
</dbReference>
<dbReference type="PANTHER" id="PTHR15721:SF2">
    <property type="entry name" value="PROTEIN TALPID3"/>
    <property type="match status" value="1"/>
</dbReference>
<evidence type="ECO:0000256" key="1">
    <source>
        <dbReference type="SAM" id="Coils"/>
    </source>
</evidence>
<feature type="region of interest" description="Disordered" evidence="2">
    <location>
        <begin position="1421"/>
        <end position="1463"/>
    </location>
</feature>
<organism evidence="3 4">
    <name type="scientific">Sapajus apella</name>
    <name type="common">Brown-capped capuchin</name>
    <name type="synonym">Cebus apella</name>
    <dbReference type="NCBI Taxonomy" id="9515"/>
    <lineage>
        <taxon>Eukaryota</taxon>
        <taxon>Metazoa</taxon>
        <taxon>Chordata</taxon>
        <taxon>Craniata</taxon>
        <taxon>Vertebrata</taxon>
        <taxon>Euteleostomi</taxon>
        <taxon>Mammalia</taxon>
        <taxon>Eutheria</taxon>
        <taxon>Euarchontoglires</taxon>
        <taxon>Primates</taxon>
        <taxon>Haplorrhini</taxon>
        <taxon>Platyrrhini</taxon>
        <taxon>Cebidae</taxon>
        <taxon>Cebinae</taxon>
        <taxon>Sapajus</taxon>
    </lineage>
</organism>
<feature type="coiled-coil region" evidence="1">
    <location>
        <begin position="407"/>
        <end position="434"/>
    </location>
</feature>